<keyword evidence="2 5" id="KW-0812">Transmembrane</keyword>
<evidence type="ECO:0000256" key="1">
    <source>
        <dbReference type="ARBA" id="ARBA00004141"/>
    </source>
</evidence>
<sequence length="229" mass="24458">MNILLNVILGLMLTIGIYAGAKRLYRRLPKVYLSPLLITPVLIVIILTQTGVSYETYNGGAQWISKLLGPATIAFAVPLYKNFRTLKKHAAEIMLSVLTGSVLAMLSSAYLAKWMHLNSSLATSLVPRSITTPIAMNVSEVIGGVPNMTAVFVIMTGILGSMIGPAVMRIFRIRGDIARGVLFGTSAHGTGTSKAFEFSSLSGTISSISMIVAALFTLGTAPLIMALFY</sequence>
<dbReference type="PATRIC" id="fig|1705565.3.peg.1499"/>
<dbReference type="Pfam" id="PF04172">
    <property type="entry name" value="LrgB"/>
    <property type="match status" value="1"/>
</dbReference>
<dbReference type="PANTHER" id="PTHR30249">
    <property type="entry name" value="PUTATIVE SEROTONIN TRANSPORTER"/>
    <property type="match status" value="1"/>
</dbReference>
<reference evidence="7" key="1">
    <citation type="submission" date="2015-08" db="EMBL/GenBank/DDBJ databases">
        <title>Genome sequencing project for genomic taxonomy and phylogenomics of Bacillus-like bacteria.</title>
        <authorList>
            <person name="Liu B."/>
            <person name="Wang J."/>
            <person name="Zhu Y."/>
            <person name="Liu G."/>
            <person name="Chen Q."/>
            <person name="Chen Z."/>
            <person name="Lan J."/>
            <person name="Che J."/>
            <person name="Ge C."/>
            <person name="Shi H."/>
            <person name="Pan Z."/>
            <person name="Liu X."/>
        </authorList>
    </citation>
    <scope>NUCLEOTIDE SEQUENCE [LARGE SCALE GENOMIC DNA]</scope>
    <source>
        <strain evidence="7">FJAT-22460</strain>
    </source>
</reference>
<dbReference type="AlphaFoldDB" id="A0A0M1N2G2"/>
<dbReference type="RefSeq" id="WP_054405317.1">
    <property type="nucleotide sequence ID" value="NZ_LIUT01000008.1"/>
</dbReference>
<protein>
    <submittedName>
        <fullName evidence="6">Murein hydrolase effector protein</fullName>
    </submittedName>
</protein>
<keyword evidence="3 5" id="KW-1133">Transmembrane helix</keyword>
<keyword evidence="6" id="KW-0378">Hydrolase</keyword>
<keyword evidence="7" id="KW-1185">Reference proteome</keyword>
<dbReference type="Proteomes" id="UP000036932">
    <property type="component" value="Unassembled WGS sequence"/>
</dbReference>
<feature type="transmembrane region" description="Helical" evidence="5">
    <location>
        <begin position="63"/>
        <end position="81"/>
    </location>
</feature>
<dbReference type="InterPro" id="IPR005261">
    <property type="entry name" value="YohK-like"/>
</dbReference>
<feature type="transmembrane region" description="Helical" evidence="5">
    <location>
        <begin position="150"/>
        <end position="171"/>
    </location>
</feature>
<gene>
    <name evidence="6" type="ORF">AM231_26445</name>
</gene>
<comment type="subcellular location">
    <subcellularLocation>
        <location evidence="1">Membrane</location>
        <topology evidence="1">Multi-pass membrane protein</topology>
    </subcellularLocation>
</comment>
<name>A0A0M1N2G2_9BACL</name>
<organism evidence="6 7">
    <name type="scientific">Paenibacillus solani</name>
    <dbReference type="NCBI Taxonomy" id="1705565"/>
    <lineage>
        <taxon>Bacteria</taxon>
        <taxon>Bacillati</taxon>
        <taxon>Bacillota</taxon>
        <taxon>Bacilli</taxon>
        <taxon>Bacillales</taxon>
        <taxon>Paenibacillaceae</taxon>
        <taxon>Paenibacillus</taxon>
    </lineage>
</organism>
<comment type="caution">
    <text evidence="6">The sequence shown here is derived from an EMBL/GenBank/DDBJ whole genome shotgun (WGS) entry which is preliminary data.</text>
</comment>
<dbReference type="PANTHER" id="PTHR30249:SF3">
    <property type="entry name" value="MUREIN HYDROLASE EXPORT REGULATOR"/>
    <property type="match status" value="1"/>
</dbReference>
<dbReference type="GO" id="GO:0016020">
    <property type="term" value="C:membrane"/>
    <property type="evidence" value="ECO:0007669"/>
    <property type="project" value="UniProtKB-SubCell"/>
</dbReference>
<evidence type="ECO:0000313" key="7">
    <source>
        <dbReference type="Proteomes" id="UP000036932"/>
    </source>
</evidence>
<evidence type="ECO:0000256" key="5">
    <source>
        <dbReference type="SAM" id="Phobius"/>
    </source>
</evidence>
<feature type="transmembrane region" description="Helical" evidence="5">
    <location>
        <begin position="208"/>
        <end position="228"/>
    </location>
</feature>
<feature type="transmembrane region" description="Helical" evidence="5">
    <location>
        <begin position="32"/>
        <end position="51"/>
    </location>
</feature>
<dbReference type="InterPro" id="IPR007300">
    <property type="entry name" value="CidB/LrgB"/>
</dbReference>
<feature type="transmembrane region" description="Helical" evidence="5">
    <location>
        <begin position="6"/>
        <end position="25"/>
    </location>
</feature>
<proteinExistence type="predicted"/>
<dbReference type="OrthoDB" id="9811701at2"/>
<accession>A0A0M1N2G2</accession>
<evidence type="ECO:0000313" key="6">
    <source>
        <dbReference type="EMBL" id="KOR76169.1"/>
    </source>
</evidence>
<keyword evidence="4 5" id="KW-0472">Membrane</keyword>
<dbReference type="EMBL" id="LIUT01000008">
    <property type="protein sequence ID" value="KOR76169.1"/>
    <property type="molecule type" value="Genomic_DNA"/>
</dbReference>
<evidence type="ECO:0000256" key="2">
    <source>
        <dbReference type="ARBA" id="ARBA00022692"/>
    </source>
</evidence>
<feature type="transmembrane region" description="Helical" evidence="5">
    <location>
        <begin position="93"/>
        <end position="112"/>
    </location>
</feature>
<dbReference type="NCBIfam" id="TIGR00659">
    <property type="entry name" value="CidB/LrgB family autolysis modulator"/>
    <property type="match status" value="1"/>
</dbReference>
<evidence type="ECO:0000256" key="4">
    <source>
        <dbReference type="ARBA" id="ARBA00023136"/>
    </source>
</evidence>
<dbReference type="GO" id="GO:0016787">
    <property type="term" value="F:hydrolase activity"/>
    <property type="evidence" value="ECO:0007669"/>
    <property type="project" value="UniProtKB-KW"/>
</dbReference>
<evidence type="ECO:0000256" key="3">
    <source>
        <dbReference type="ARBA" id="ARBA00022989"/>
    </source>
</evidence>